<organism evidence="2 3">
    <name type="scientific">Clostridium tarantellae</name>
    <dbReference type="NCBI Taxonomy" id="39493"/>
    <lineage>
        <taxon>Bacteria</taxon>
        <taxon>Bacillati</taxon>
        <taxon>Bacillota</taxon>
        <taxon>Clostridia</taxon>
        <taxon>Eubacteriales</taxon>
        <taxon>Clostridiaceae</taxon>
        <taxon>Clostridium</taxon>
    </lineage>
</organism>
<reference evidence="2 3" key="1">
    <citation type="submission" date="2019-10" db="EMBL/GenBank/DDBJ databases">
        <title>The Genome Sequence of Clostridium tarantellae Isolated from Fish Brain.</title>
        <authorList>
            <person name="Bano L."/>
            <person name="Kiel M."/>
            <person name="Sales G."/>
            <person name="Doxey A.C."/>
            <person name="Mansfield M.J."/>
            <person name="Schiavone M."/>
            <person name="Rossetto O."/>
            <person name="Pirazzini M."/>
            <person name="Dobrindt U."/>
            <person name="Montecucco C."/>
        </authorList>
    </citation>
    <scope>NUCLEOTIDE SEQUENCE [LARGE SCALE GENOMIC DNA]</scope>
    <source>
        <strain evidence="2 3">DSM 3997</strain>
    </source>
</reference>
<gene>
    <name evidence="2" type="ORF">GBZ86_16390</name>
</gene>
<sequence length="202" mass="24064">MSMELAWNTQKNKITDVKGKEKEQERQGFIRNPEIDLEKTHLNYDLVISNLNLYQRVKKRIDKVKDVSRIQKNSVVNYSNIITINQDQFEEWGIDKSKEYFNEVYKYFCDEFGKENVVSAKVHLDETTPHMHLHFVPINKENGKLQARIVMDRKRINKIHTELPKYLQENNFDVVRGKGKTAEKNIKDIHEFKIKNLEKVEK</sequence>
<evidence type="ECO:0000313" key="3">
    <source>
        <dbReference type="Proteomes" id="UP000430345"/>
    </source>
</evidence>
<dbReference type="EMBL" id="WHJC01000568">
    <property type="protein sequence ID" value="MPQ45296.1"/>
    <property type="molecule type" value="Genomic_DNA"/>
</dbReference>
<dbReference type="NCBIfam" id="NF041497">
    <property type="entry name" value="MobV"/>
    <property type="match status" value="1"/>
</dbReference>
<protein>
    <submittedName>
        <fullName evidence="2">Recombinase</fullName>
    </submittedName>
</protein>
<name>A0A6I1MP53_9CLOT</name>
<feature type="non-terminal residue" evidence="2">
    <location>
        <position position="202"/>
    </location>
</feature>
<dbReference type="GO" id="GO:0003677">
    <property type="term" value="F:DNA binding"/>
    <property type="evidence" value="ECO:0007669"/>
    <property type="project" value="InterPro"/>
</dbReference>
<dbReference type="Gene3D" id="3.30.930.30">
    <property type="match status" value="1"/>
</dbReference>
<dbReference type="InterPro" id="IPR001668">
    <property type="entry name" value="Mob_Pre"/>
</dbReference>
<dbReference type="GO" id="GO:0006310">
    <property type="term" value="P:DNA recombination"/>
    <property type="evidence" value="ECO:0007669"/>
    <property type="project" value="InterPro"/>
</dbReference>
<comment type="similarity">
    <text evidence="1">Belongs to the plasmid mobilization pre family.</text>
</comment>
<evidence type="ECO:0000313" key="2">
    <source>
        <dbReference type="EMBL" id="MPQ45296.1"/>
    </source>
</evidence>
<keyword evidence="3" id="KW-1185">Reference proteome</keyword>
<dbReference type="Proteomes" id="UP000430345">
    <property type="component" value="Unassembled WGS sequence"/>
</dbReference>
<dbReference type="Pfam" id="PF01076">
    <property type="entry name" value="Mob_Pre"/>
    <property type="match status" value="1"/>
</dbReference>
<evidence type="ECO:0000256" key="1">
    <source>
        <dbReference type="ARBA" id="ARBA00010657"/>
    </source>
</evidence>
<comment type="caution">
    <text evidence="2">The sequence shown here is derived from an EMBL/GenBank/DDBJ whole genome shotgun (WGS) entry which is preliminary data.</text>
</comment>
<dbReference type="CDD" id="cd17242">
    <property type="entry name" value="MobM_relaxase"/>
    <property type="match status" value="1"/>
</dbReference>
<proteinExistence type="inferred from homology"/>
<accession>A0A6I1MP53</accession>
<dbReference type="AlphaFoldDB" id="A0A6I1MP53"/>
<dbReference type="RefSeq" id="WP_207707482.1">
    <property type="nucleotide sequence ID" value="NZ_WHJC01000568.1"/>
</dbReference>